<dbReference type="SUPFAM" id="SSF82185">
    <property type="entry name" value="Histone H3 K4-specific methyltransferase SET7/9 N-terminal domain"/>
    <property type="match status" value="1"/>
</dbReference>
<dbReference type="SUPFAM" id="SSF56988">
    <property type="entry name" value="Anthrax protective antigen"/>
    <property type="match status" value="1"/>
</dbReference>
<feature type="domain" description="PA14" evidence="1">
    <location>
        <begin position="225"/>
        <end position="351"/>
    </location>
</feature>
<dbReference type="PROSITE" id="PS51820">
    <property type="entry name" value="PA14"/>
    <property type="match status" value="1"/>
</dbReference>
<sequence length="915" mass="103627">MQKTLTIFFIIATIFALFSCGGGITKENSLGIKMIEIPAGDFMMGDAAGQWDEIPVHNVKISNSFFISQTEVTAKQFGEFKKDYRFAGENYAIGVDWYEAAKFCKWLSEKEGENYRLPTEAEWEYVCRNREKFGVENMLDSIHEWCSDWYGEYVDLALTDPVGVGSGLTKVVRGGLPDIFIKEYTYPEKFYYRAANRSGIAPTFDGFTLPALTQIQKTATQDSGRRLPKLAGIIYDDLNFKNVLALYPLPFVNSSALKWIDHNDWAAKWVGSIIAPISGEVVFRIDSDNETRIELDGKIILNSERQSARVSLQKNKIYPIKIYYTHNGGLSRLKLYWSWKNQDETIIPRMAFSHSFEEGKAVKTEYLKSLFSRYVKPSIGFRIVQAPAIKSEPTQNELPFVRQCIKQEIPKPNKIRSKPYFRKRFLHPVPPDNSDKEEIKLSGLHPSLGGHNHHSALVVCPNGDLLAVYFSASFEDDPEVLLMGSRLRYGADEWDMPTPIIDFPDVNDVSPLLWRDGNKIYLFWGNIHLKGGFPFQWVESTDNGATFSEVKFPIITNVSDGYAPQPISSVFKDKNGTVYLACDGVGAHSFLWASKDGMKTWFDTDGRTGGRHTALVPLKDGSFFGVGGKKSDIDGFMPISISKDKGRTWQIKKSIFPSLGGGQRPALIRLKSGALLYAGDFQRKDGFQPAGINERGAFVALSFDEGETWKIKKLPGTLKSSKEETAKEMKGRTIGYVSLAQSDNGMIHLITSKNSPALHFEFNEMWILNRTKKISEADIMKSTAHKITVKKDYNGKYPDGNIRVKYKGGIADNGKFLLDGKEEWFYEDGSKKYEAEFKLGKKIGTEKYLLHSGKILWEINYEKPDEFTWLQYWRNGKIKSESHWVDFHCNGIAKHFDNKGTLVKELAFVNGRIIK</sequence>
<dbReference type="Pfam" id="PF07691">
    <property type="entry name" value="PA14"/>
    <property type="match status" value="1"/>
</dbReference>
<dbReference type="Gene3D" id="2.120.10.10">
    <property type="match status" value="1"/>
</dbReference>
<evidence type="ECO:0000313" key="2">
    <source>
        <dbReference type="EMBL" id="VAX22378.1"/>
    </source>
</evidence>
<dbReference type="InterPro" id="IPR051043">
    <property type="entry name" value="Sulfatase_Mod_Factor_Kinase"/>
</dbReference>
<protein>
    <submittedName>
        <fullName evidence="2">Diguanylate cyclase/phosphodiesterase (GGDEF &amp; EAL domains) with PAS/PAC sensor(S)</fullName>
    </submittedName>
</protein>
<dbReference type="Pfam" id="PF03781">
    <property type="entry name" value="FGE-sulfatase"/>
    <property type="match status" value="1"/>
</dbReference>
<dbReference type="Gene3D" id="3.90.182.10">
    <property type="entry name" value="Toxin - Anthrax Protective Antigen,domain 1"/>
    <property type="match status" value="1"/>
</dbReference>
<accession>A0A3B1CEK8</accession>
<dbReference type="PROSITE" id="PS51257">
    <property type="entry name" value="PROKAR_LIPOPROTEIN"/>
    <property type="match status" value="1"/>
</dbReference>
<dbReference type="InterPro" id="IPR011658">
    <property type="entry name" value="PA14_dom"/>
</dbReference>
<dbReference type="InterPro" id="IPR042095">
    <property type="entry name" value="SUMF_sf"/>
</dbReference>
<reference evidence="2" key="1">
    <citation type="submission" date="2018-06" db="EMBL/GenBank/DDBJ databases">
        <authorList>
            <person name="Zhirakovskaya E."/>
        </authorList>
    </citation>
    <scope>NUCLEOTIDE SEQUENCE</scope>
</reference>
<organism evidence="2">
    <name type="scientific">hydrothermal vent metagenome</name>
    <dbReference type="NCBI Taxonomy" id="652676"/>
    <lineage>
        <taxon>unclassified sequences</taxon>
        <taxon>metagenomes</taxon>
        <taxon>ecological metagenomes</taxon>
    </lineage>
</organism>
<dbReference type="PANTHER" id="PTHR23150">
    <property type="entry name" value="SULFATASE MODIFYING FACTOR 1, 2"/>
    <property type="match status" value="1"/>
</dbReference>
<dbReference type="SUPFAM" id="SSF50939">
    <property type="entry name" value="Sialidases"/>
    <property type="match status" value="1"/>
</dbReference>
<dbReference type="Pfam" id="PF13088">
    <property type="entry name" value="BNR_2"/>
    <property type="match status" value="1"/>
</dbReference>
<dbReference type="PANTHER" id="PTHR23150:SF19">
    <property type="entry name" value="FORMYLGLYCINE-GENERATING ENZYME"/>
    <property type="match status" value="1"/>
</dbReference>
<proteinExistence type="predicted"/>
<dbReference type="InterPro" id="IPR005532">
    <property type="entry name" value="SUMF_dom"/>
</dbReference>
<dbReference type="SUPFAM" id="SSF56436">
    <property type="entry name" value="C-type lectin-like"/>
    <property type="match status" value="1"/>
</dbReference>
<dbReference type="Gene3D" id="3.90.930.1">
    <property type="match status" value="1"/>
</dbReference>
<dbReference type="InterPro" id="IPR036278">
    <property type="entry name" value="Sialidase_sf"/>
</dbReference>
<dbReference type="AlphaFoldDB" id="A0A3B1CEK8"/>
<dbReference type="InterPro" id="IPR037524">
    <property type="entry name" value="PA14/GLEYA"/>
</dbReference>
<dbReference type="InterPro" id="IPR016187">
    <property type="entry name" value="CTDL_fold"/>
</dbReference>
<dbReference type="GO" id="GO:0120147">
    <property type="term" value="F:formylglycine-generating oxidase activity"/>
    <property type="evidence" value="ECO:0007669"/>
    <property type="project" value="TreeGrafter"/>
</dbReference>
<dbReference type="Gene3D" id="3.90.1580.10">
    <property type="entry name" value="paralog of FGE (formylglycine-generating enzyme)"/>
    <property type="match status" value="2"/>
</dbReference>
<gene>
    <name evidence="2" type="ORF">MNBD_IGNAVI01-1675</name>
</gene>
<evidence type="ECO:0000259" key="1">
    <source>
        <dbReference type="PROSITE" id="PS51820"/>
    </source>
</evidence>
<dbReference type="SMART" id="SM00758">
    <property type="entry name" value="PA14"/>
    <property type="match status" value="1"/>
</dbReference>
<dbReference type="InterPro" id="IPR011040">
    <property type="entry name" value="Sialidase"/>
</dbReference>
<name>A0A3B1CEK8_9ZZZZ</name>
<dbReference type="CDD" id="cd15482">
    <property type="entry name" value="Sialidase_non-viral"/>
    <property type="match status" value="1"/>
</dbReference>
<dbReference type="EMBL" id="UOGD01000223">
    <property type="protein sequence ID" value="VAX22378.1"/>
    <property type="molecule type" value="Genomic_DNA"/>
</dbReference>